<comment type="caution">
    <text evidence="1">The sequence shown here is derived from an EMBL/GenBank/DDBJ whole genome shotgun (WGS) entry which is preliminary data.</text>
</comment>
<dbReference type="EMBL" id="BPLQ01015536">
    <property type="protein sequence ID" value="GIY88911.1"/>
    <property type="molecule type" value="Genomic_DNA"/>
</dbReference>
<evidence type="ECO:0000313" key="2">
    <source>
        <dbReference type="Proteomes" id="UP001054837"/>
    </source>
</evidence>
<sequence>MDQLHAFHNWNEHKDDSLPYEWYKGWWIPPSSHESIMAIDTEAFSILNPIFWKSNELSAKPLNIGDAYNALIRSIDYIIYFIIAKKNFNRQKELESPVFKVISWDVLCSAARVRSSLQRVKQPPGGGHFKFCVWLVLEQKSEICKKLLIHLN</sequence>
<keyword evidence="2" id="KW-1185">Reference proteome</keyword>
<accession>A0AAV4X164</accession>
<proteinExistence type="predicted"/>
<protein>
    <submittedName>
        <fullName evidence="1">Uncharacterized protein</fullName>
    </submittedName>
</protein>
<gene>
    <name evidence="1" type="ORF">CDAR_108231</name>
</gene>
<evidence type="ECO:0000313" key="1">
    <source>
        <dbReference type="EMBL" id="GIY88911.1"/>
    </source>
</evidence>
<organism evidence="1 2">
    <name type="scientific">Caerostris darwini</name>
    <dbReference type="NCBI Taxonomy" id="1538125"/>
    <lineage>
        <taxon>Eukaryota</taxon>
        <taxon>Metazoa</taxon>
        <taxon>Ecdysozoa</taxon>
        <taxon>Arthropoda</taxon>
        <taxon>Chelicerata</taxon>
        <taxon>Arachnida</taxon>
        <taxon>Araneae</taxon>
        <taxon>Araneomorphae</taxon>
        <taxon>Entelegynae</taxon>
        <taxon>Araneoidea</taxon>
        <taxon>Araneidae</taxon>
        <taxon>Caerostris</taxon>
    </lineage>
</organism>
<dbReference type="Proteomes" id="UP001054837">
    <property type="component" value="Unassembled WGS sequence"/>
</dbReference>
<dbReference type="AlphaFoldDB" id="A0AAV4X164"/>
<name>A0AAV4X164_9ARAC</name>
<reference evidence="1 2" key="1">
    <citation type="submission" date="2021-06" db="EMBL/GenBank/DDBJ databases">
        <title>Caerostris darwini draft genome.</title>
        <authorList>
            <person name="Kono N."/>
            <person name="Arakawa K."/>
        </authorList>
    </citation>
    <scope>NUCLEOTIDE SEQUENCE [LARGE SCALE GENOMIC DNA]</scope>
</reference>